<dbReference type="EMBL" id="CAJVQB010012994">
    <property type="protein sequence ID" value="CAG8759263.1"/>
    <property type="molecule type" value="Genomic_DNA"/>
</dbReference>
<proteinExistence type="predicted"/>
<reference evidence="1 2" key="1">
    <citation type="submission" date="2021-06" db="EMBL/GenBank/DDBJ databases">
        <authorList>
            <person name="Kallberg Y."/>
            <person name="Tangrot J."/>
            <person name="Rosling A."/>
        </authorList>
    </citation>
    <scope>NUCLEOTIDE SEQUENCE [LARGE SCALE GENOMIC DNA]</scope>
    <source>
        <strain evidence="1 2">120-4 pot B 10/14</strain>
    </source>
</reference>
<evidence type="ECO:0000313" key="1">
    <source>
        <dbReference type="EMBL" id="CAG8759263.1"/>
    </source>
</evidence>
<comment type="caution">
    <text evidence="1">The sequence shown here is derived from an EMBL/GenBank/DDBJ whole genome shotgun (WGS) entry which is preliminary data.</text>
</comment>
<protein>
    <submittedName>
        <fullName evidence="1">17119_t:CDS:1</fullName>
    </submittedName>
</protein>
<keyword evidence="2" id="KW-1185">Reference proteome</keyword>
<organism evidence="1 2">
    <name type="scientific">Gigaspora margarita</name>
    <dbReference type="NCBI Taxonomy" id="4874"/>
    <lineage>
        <taxon>Eukaryota</taxon>
        <taxon>Fungi</taxon>
        <taxon>Fungi incertae sedis</taxon>
        <taxon>Mucoromycota</taxon>
        <taxon>Glomeromycotina</taxon>
        <taxon>Glomeromycetes</taxon>
        <taxon>Diversisporales</taxon>
        <taxon>Gigasporaceae</taxon>
        <taxon>Gigaspora</taxon>
    </lineage>
</organism>
<sequence length="600" mass="68964">MSSELPTIIKGAIEEFFDKNPNWALLEFLNYRAEASDFTYDKGSEHKLYREALKILSKDHIKAHASFLKFENEKLSKGVEVFWSEVKKLVYEKQISVIRADGILNIFKATNKSQQHVMNIQHQDLSDLYSNVQNVPTIVSNTNQNMYTTPCLIRHQSEDYPKGEPRPKRLAVAKTDGKFFVPLGTYNNTNKNDDEYEESDDESEGELILNTEKIAFDDYIGQNEKPFIFKDKNISLLFKSYRSDVLALVKESSLSITKNYREVLSLSHIFLLQIDDYSDLQTKKFSKDILEDLRKDIKSNIPGKERLSKDIKSILREYIEIALDEEEGGLDTLRKLIIESYSKEFDIAEEHELFLKMQLLFQQLANNIPIHLSKEKISEGTLVANIISPILRVFFHDASIHPTTWPNTSSSSAKVRKLANDDPTRAKQPDMIGNILNNGKFVHEMMYGEVTGEGKNNTEKKNLLDLIRLGIFMKESIDNILQNTCVNSTVFAWQSIVTKWTGYFMTLIAPGIYLMVEVGSVELPRSFETCSTFLNGLDLLRTFQTAYEQTSKRVLKVINENKEEYENPKNVEFITWRRPTLGTPVFKKITKTTGNISNRS</sequence>
<name>A0ABN7VEN5_GIGMA</name>
<accession>A0ABN7VEN5</accession>
<evidence type="ECO:0000313" key="2">
    <source>
        <dbReference type="Proteomes" id="UP000789901"/>
    </source>
</evidence>
<gene>
    <name evidence="1" type="ORF">GMARGA_LOCUS17284</name>
</gene>
<dbReference type="Proteomes" id="UP000789901">
    <property type="component" value="Unassembled WGS sequence"/>
</dbReference>